<accession>A0A6A6HG30</accession>
<proteinExistence type="predicted"/>
<evidence type="ECO:0000313" key="3">
    <source>
        <dbReference type="Proteomes" id="UP000800092"/>
    </source>
</evidence>
<dbReference type="OrthoDB" id="5424391at2759"/>
<evidence type="ECO:0000313" key="2">
    <source>
        <dbReference type="EMBL" id="KAF2236819.1"/>
    </source>
</evidence>
<keyword evidence="3" id="KW-1185">Reference proteome</keyword>
<feature type="compositionally biased region" description="Polar residues" evidence="1">
    <location>
        <begin position="402"/>
        <end position="416"/>
    </location>
</feature>
<feature type="region of interest" description="Disordered" evidence="1">
    <location>
        <begin position="395"/>
        <end position="427"/>
    </location>
</feature>
<gene>
    <name evidence="2" type="ORF">EV356DRAFT_574732</name>
</gene>
<protein>
    <submittedName>
        <fullName evidence="2">Uncharacterized protein</fullName>
    </submittedName>
</protein>
<reference evidence="2" key="1">
    <citation type="journal article" date="2020" name="Stud. Mycol.">
        <title>101 Dothideomycetes genomes: a test case for predicting lifestyles and emergence of pathogens.</title>
        <authorList>
            <person name="Haridas S."/>
            <person name="Albert R."/>
            <person name="Binder M."/>
            <person name="Bloem J."/>
            <person name="Labutti K."/>
            <person name="Salamov A."/>
            <person name="Andreopoulos B."/>
            <person name="Baker S."/>
            <person name="Barry K."/>
            <person name="Bills G."/>
            <person name="Bluhm B."/>
            <person name="Cannon C."/>
            <person name="Castanera R."/>
            <person name="Culley D."/>
            <person name="Daum C."/>
            <person name="Ezra D."/>
            <person name="Gonzalez J."/>
            <person name="Henrissat B."/>
            <person name="Kuo A."/>
            <person name="Liang C."/>
            <person name="Lipzen A."/>
            <person name="Lutzoni F."/>
            <person name="Magnuson J."/>
            <person name="Mondo S."/>
            <person name="Nolan M."/>
            <person name="Ohm R."/>
            <person name="Pangilinan J."/>
            <person name="Park H.-J."/>
            <person name="Ramirez L."/>
            <person name="Alfaro M."/>
            <person name="Sun H."/>
            <person name="Tritt A."/>
            <person name="Yoshinaga Y."/>
            <person name="Zwiers L.-H."/>
            <person name="Turgeon B."/>
            <person name="Goodwin S."/>
            <person name="Spatafora J."/>
            <person name="Crous P."/>
            <person name="Grigoriev I."/>
        </authorList>
    </citation>
    <scope>NUCLEOTIDE SEQUENCE</scope>
    <source>
        <strain evidence="2">Tuck. ex Michener</strain>
    </source>
</reference>
<dbReference type="EMBL" id="ML991783">
    <property type="protein sequence ID" value="KAF2236819.1"/>
    <property type="molecule type" value="Genomic_DNA"/>
</dbReference>
<name>A0A6A6HG30_VIRVR</name>
<dbReference type="Proteomes" id="UP000800092">
    <property type="component" value="Unassembled WGS sequence"/>
</dbReference>
<organism evidence="2 3">
    <name type="scientific">Viridothelium virens</name>
    <name type="common">Speckled blister lichen</name>
    <name type="synonym">Trypethelium virens</name>
    <dbReference type="NCBI Taxonomy" id="1048519"/>
    <lineage>
        <taxon>Eukaryota</taxon>
        <taxon>Fungi</taxon>
        <taxon>Dikarya</taxon>
        <taxon>Ascomycota</taxon>
        <taxon>Pezizomycotina</taxon>
        <taxon>Dothideomycetes</taxon>
        <taxon>Dothideomycetes incertae sedis</taxon>
        <taxon>Trypetheliales</taxon>
        <taxon>Trypetheliaceae</taxon>
        <taxon>Viridothelium</taxon>
    </lineage>
</organism>
<feature type="region of interest" description="Disordered" evidence="1">
    <location>
        <begin position="43"/>
        <end position="81"/>
    </location>
</feature>
<sequence length="427" mass="47767">MQSSRVLAFKALASKIHPQLPLNPRESQQLLNMLTSSFRQHLEKEHPHGASGDTKPTEYRPPMDCAQESPDARSGPSPQVSVGNVLESILSNPLLSTSRGRLSLNRTTASTESADVRLRRIINEPVEWFEDQNVQGTPSMEVARTYLTMVSKISDSPEKAQYKHRAAVALSGYLWATGSEDSLEFVCNDQFTSDTVHLLVSHGFEKKIWLWVHRLETLRCGDDLMDLTNKQMLLLVFLARARVAISNTAESALDILFHAMGRTTLNPDAAVRKALVAKLWKHLSKQMIKGTLEPKDPAVFDRFIQVASHLDNDLDLYRAQLMLRHPEIPDAEPAISYIRKRLKLGSHSTSFVKNATHMKLLLDTAQVLLSQAKYHDVAWVMSIAREYFSTELDPGAGPMPKSFTSQRESSPTTESMNLELLNGLSLG</sequence>
<evidence type="ECO:0000256" key="1">
    <source>
        <dbReference type="SAM" id="MobiDB-lite"/>
    </source>
</evidence>
<dbReference type="AlphaFoldDB" id="A0A6A6HG30"/>